<proteinExistence type="predicted"/>
<accession>A0A378TNV0</accession>
<sequence length="67" mass="7163">MGQKLIPYNTARSTLGNIGRTTLYSLIDAGELQRVKIGNRAFVTATSVEAFLTRLCGSDDAHLHGAA</sequence>
<dbReference type="Pfam" id="PF12728">
    <property type="entry name" value="HTH_17"/>
    <property type="match status" value="1"/>
</dbReference>
<evidence type="ECO:0000259" key="1">
    <source>
        <dbReference type="Pfam" id="PF12728"/>
    </source>
</evidence>
<dbReference type="InterPro" id="IPR041657">
    <property type="entry name" value="HTH_17"/>
</dbReference>
<organism evidence="2 3">
    <name type="scientific">Mycolicibacterium tokaiense</name>
    <dbReference type="NCBI Taxonomy" id="39695"/>
    <lineage>
        <taxon>Bacteria</taxon>
        <taxon>Bacillati</taxon>
        <taxon>Actinomycetota</taxon>
        <taxon>Actinomycetes</taxon>
        <taxon>Mycobacteriales</taxon>
        <taxon>Mycobacteriaceae</taxon>
        <taxon>Mycolicibacterium</taxon>
    </lineage>
</organism>
<dbReference type="AlphaFoldDB" id="A0A378TNV0"/>
<feature type="domain" description="Helix-turn-helix" evidence="1">
    <location>
        <begin position="17"/>
        <end position="54"/>
    </location>
</feature>
<dbReference type="OrthoDB" id="8667257at2"/>
<keyword evidence="3" id="KW-1185">Reference proteome</keyword>
<evidence type="ECO:0000313" key="2">
    <source>
        <dbReference type="EMBL" id="STZ62310.1"/>
    </source>
</evidence>
<evidence type="ECO:0000313" key="3">
    <source>
        <dbReference type="Proteomes" id="UP000254978"/>
    </source>
</evidence>
<name>A0A378TNV0_9MYCO</name>
<reference evidence="2 3" key="1">
    <citation type="submission" date="2018-06" db="EMBL/GenBank/DDBJ databases">
        <authorList>
            <consortium name="Pathogen Informatics"/>
            <person name="Doyle S."/>
        </authorList>
    </citation>
    <scope>NUCLEOTIDE SEQUENCE [LARGE SCALE GENOMIC DNA]</scope>
    <source>
        <strain evidence="2 3">NCTC10821</strain>
    </source>
</reference>
<protein>
    <recommendedName>
        <fullName evidence="1">Helix-turn-helix domain-containing protein</fullName>
    </recommendedName>
</protein>
<gene>
    <name evidence="2" type="ORF">NCTC10821_05879</name>
</gene>
<dbReference type="EMBL" id="UGQT01000001">
    <property type="protein sequence ID" value="STZ62310.1"/>
    <property type="molecule type" value="Genomic_DNA"/>
</dbReference>
<dbReference type="Proteomes" id="UP000254978">
    <property type="component" value="Unassembled WGS sequence"/>
</dbReference>
<dbReference type="RefSeq" id="WP_115281036.1">
    <property type="nucleotide sequence ID" value="NZ_AP022600.1"/>
</dbReference>